<reference evidence="2" key="1">
    <citation type="journal article" date="2023" name="Mol. Phylogenet. Evol.">
        <title>Genome-scale phylogeny and comparative genomics of the fungal order Sordariales.</title>
        <authorList>
            <person name="Hensen N."/>
            <person name="Bonometti L."/>
            <person name="Westerberg I."/>
            <person name="Brannstrom I.O."/>
            <person name="Guillou S."/>
            <person name="Cros-Aarteil S."/>
            <person name="Calhoun S."/>
            <person name="Haridas S."/>
            <person name="Kuo A."/>
            <person name="Mondo S."/>
            <person name="Pangilinan J."/>
            <person name="Riley R."/>
            <person name="LaButti K."/>
            <person name="Andreopoulos B."/>
            <person name="Lipzen A."/>
            <person name="Chen C."/>
            <person name="Yan M."/>
            <person name="Daum C."/>
            <person name="Ng V."/>
            <person name="Clum A."/>
            <person name="Steindorff A."/>
            <person name="Ohm R.A."/>
            <person name="Martin F."/>
            <person name="Silar P."/>
            <person name="Natvig D.O."/>
            <person name="Lalanne C."/>
            <person name="Gautier V."/>
            <person name="Ament-Velasquez S.L."/>
            <person name="Kruys A."/>
            <person name="Hutchinson M.I."/>
            <person name="Powell A.J."/>
            <person name="Barry K."/>
            <person name="Miller A.N."/>
            <person name="Grigoriev I.V."/>
            <person name="Debuchy R."/>
            <person name="Gladieux P."/>
            <person name="Hiltunen Thoren M."/>
            <person name="Johannesson H."/>
        </authorList>
    </citation>
    <scope>NUCLEOTIDE SEQUENCE</scope>
    <source>
        <strain evidence="2">CBS 508.74</strain>
    </source>
</reference>
<comment type="caution">
    <text evidence="2">The sequence shown here is derived from an EMBL/GenBank/DDBJ whole genome shotgun (WGS) entry which is preliminary data.</text>
</comment>
<keyword evidence="3" id="KW-1185">Reference proteome</keyword>
<gene>
    <name evidence="2" type="ORF">N656DRAFT_35916</name>
</gene>
<proteinExistence type="predicted"/>
<dbReference type="RefSeq" id="XP_064674994.1">
    <property type="nucleotide sequence ID" value="XM_064809370.1"/>
</dbReference>
<dbReference type="Proteomes" id="UP001302812">
    <property type="component" value="Unassembled WGS sequence"/>
</dbReference>
<dbReference type="EMBL" id="MU853332">
    <property type="protein sequence ID" value="KAK4117424.1"/>
    <property type="molecule type" value="Genomic_DNA"/>
</dbReference>
<reference evidence="2" key="2">
    <citation type="submission" date="2023-05" db="EMBL/GenBank/DDBJ databases">
        <authorList>
            <consortium name="Lawrence Berkeley National Laboratory"/>
            <person name="Steindorff A."/>
            <person name="Hensen N."/>
            <person name="Bonometti L."/>
            <person name="Westerberg I."/>
            <person name="Brannstrom I.O."/>
            <person name="Guillou S."/>
            <person name="Cros-Aarteil S."/>
            <person name="Calhoun S."/>
            <person name="Haridas S."/>
            <person name="Kuo A."/>
            <person name="Mondo S."/>
            <person name="Pangilinan J."/>
            <person name="Riley R."/>
            <person name="Labutti K."/>
            <person name="Andreopoulos B."/>
            <person name="Lipzen A."/>
            <person name="Chen C."/>
            <person name="Yanf M."/>
            <person name="Daum C."/>
            <person name="Ng V."/>
            <person name="Clum A."/>
            <person name="Ohm R."/>
            <person name="Martin F."/>
            <person name="Silar P."/>
            <person name="Natvig D."/>
            <person name="Lalanne C."/>
            <person name="Gautier V."/>
            <person name="Ament-Velasquez S.L."/>
            <person name="Kruys A."/>
            <person name="Hutchinson M.I."/>
            <person name="Powell A.J."/>
            <person name="Barry K."/>
            <person name="Miller A.N."/>
            <person name="Grigoriev I.V."/>
            <person name="Debuchy R."/>
            <person name="Gladieux P."/>
            <person name="Thoren M.H."/>
            <person name="Johannesson H."/>
        </authorList>
    </citation>
    <scope>NUCLEOTIDE SEQUENCE</scope>
    <source>
        <strain evidence="2">CBS 508.74</strain>
    </source>
</reference>
<evidence type="ECO:0000313" key="3">
    <source>
        <dbReference type="Proteomes" id="UP001302812"/>
    </source>
</evidence>
<dbReference type="GeneID" id="89933494"/>
<name>A0AAN6TMZ6_9PEZI</name>
<feature type="region of interest" description="Disordered" evidence="1">
    <location>
        <begin position="168"/>
        <end position="190"/>
    </location>
</feature>
<sequence length="289" mass="32456">MLSFISFPKLLRGSPNHTLSNRILREKEYQPGTMEGLVALRNRPSSPVGTRGPRPREEPCSFRTRLTDGDSDIFFDSTDKLDAENIKFDDAQCIAVGRSVQMSTMASHDERTSVAKPLNARLYIVPEPVRHSFNSDDATLRAEEEAADGDGDDDMMESMNMPFWHAPKRQPKRQHLSDTKNTSHDNLPVMDDDMSIISDISLIPTYFPSDIQQQRKRLRRALLFKHLIVAKARAARQTMRQIKRSCRDAVGNVFVVDSSSSNVMGGTTTTTTRAFQHQPTRCIAVGAGF</sequence>
<dbReference type="AlphaFoldDB" id="A0AAN6TMZ6"/>
<evidence type="ECO:0000256" key="1">
    <source>
        <dbReference type="SAM" id="MobiDB-lite"/>
    </source>
</evidence>
<evidence type="ECO:0000313" key="2">
    <source>
        <dbReference type="EMBL" id="KAK4117424.1"/>
    </source>
</evidence>
<protein>
    <submittedName>
        <fullName evidence="2">Uncharacterized protein</fullName>
    </submittedName>
</protein>
<organism evidence="2 3">
    <name type="scientific">Canariomyces notabilis</name>
    <dbReference type="NCBI Taxonomy" id="2074819"/>
    <lineage>
        <taxon>Eukaryota</taxon>
        <taxon>Fungi</taxon>
        <taxon>Dikarya</taxon>
        <taxon>Ascomycota</taxon>
        <taxon>Pezizomycotina</taxon>
        <taxon>Sordariomycetes</taxon>
        <taxon>Sordariomycetidae</taxon>
        <taxon>Sordariales</taxon>
        <taxon>Chaetomiaceae</taxon>
        <taxon>Canariomyces</taxon>
    </lineage>
</organism>
<accession>A0AAN6TMZ6</accession>